<dbReference type="GO" id="GO:0005975">
    <property type="term" value="P:carbohydrate metabolic process"/>
    <property type="evidence" value="ECO:0007669"/>
    <property type="project" value="InterPro"/>
</dbReference>
<dbReference type="RefSeq" id="WP_173039749.1">
    <property type="nucleotide sequence ID" value="NZ_AP022870.1"/>
</dbReference>
<feature type="transmembrane region" description="Helical" evidence="3">
    <location>
        <begin position="155"/>
        <end position="174"/>
    </location>
</feature>
<keyword evidence="3" id="KW-0812">Transmembrane</keyword>
<dbReference type="AlphaFoldDB" id="A0A6F8Y0Y3"/>
<feature type="compositionally biased region" description="Low complexity" evidence="2">
    <location>
        <begin position="203"/>
        <end position="245"/>
    </location>
</feature>
<dbReference type="EMBL" id="AP022870">
    <property type="protein sequence ID" value="BCB79717.1"/>
    <property type="molecule type" value="Genomic_DNA"/>
</dbReference>
<dbReference type="InterPro" id="IPR013538">
    <property type="entry name" value="ASHA1/2-like_C"/>
</dbReference>
<dbReference type="Gene3D" id="3.30.530.20">
    <property type="match status" value="1"/>
</dbReference>
<keyword evidence="3" id="KW-1133">Transmembrane helix</keyword>
<dbReference type="PROSITE" id="PS51173">
    <property type="entry name" value="CBM2"/>
    <property type="match status" value="1"/>
</dbReference>
<dbReference type="Pfam" id="PF00553">
    <property type="entry name" value="CBM_2"/>
    <property type="match status" value="1"/>
</dbReference>
<evidence type="ECO:0000256" key="1">
    <source>
        <dbReference type="ARBA" id="ARBA00006817"/>
    </source>
</evidence>
<organism evidence="5 6">
    <name type="scientific">Phytohabitans flavus</name>
    <dbReference type="NCBI Taxonomy" id="1076124"/>
    <lineage>
        <taxon>Bacteria</taxon>
        <taxon>Bacillati</taxon>
        <taxon>Actinomycetota</taxon>
        <taxon>Actinomycetes</taxon>
        <taxon>Micromonosporales</taxon>
        <taxon>Micromonosporaceae</taxon>
    </lineage>
</organism>
<reference evidence="5 6" key="2">
    <citation type="submission" date="2020-03" db="EMBL/GenBank/DDBJ databases">
        <authorList>
            <person name="Ichikawa N."/>
            <person name="Kimura A."/>
            <person name="Kitahashi Y."/>
            <person name="Uohara A."/>
        </authorList>
    </citation>
    <scope>NUCLEOTIDE SEQUENCE [LARGE SCALE GENOMIC DNA]</scope>
    <source>
        <strain evidence="5 6">NBRC 107702</strain>
    </source>
</reference>
<dbReference type="Pfam" id="PF08327">
    <property type="entry name" value="AHSA1"/>
    <property type="match status" value="1"/>
</dbReference>
<evidence type="ECO:0000313" key="5">
    <source>
        <dbReference type="EMBL" id="BCB79717.1"/>
    </source>
</evidence>
<gene>
    <name evidence="5" type="ORF">Pflav_061270</name>
</gene>
<dbReference type="InterPro" id="IPR023393">
    <property type="entry name" value="START-like_dom_sf"/>
</dbReference>
<feature type="domain" description="CBM2" evidence="4">
    <location>
        <begin position="243"/>
        <end position="350"/>
    </location>
</feature>
<dbReference type="SUPFAM" id="SSF55961">
    <property type="entry name" value="Bet v1-like"/>
    <property type="match status" value="1"/>
</dbReference>
<evidence type="ECO:0000256" key="3">
    <source>
        <dbReference type="SAM" id="Phobius"/>
    </source>
</evidence>
<dbReference type="KEGG" id="pfla:Pflav_061270"/>
<keyword evidence="6" id="KW-1185">Reference proteome</keyword>
<evidence type="ECO:0000259" key="4">
    <source>
        <dbReference type="PROSITE" id="PS51173"/>
    </source>
</evidence>
<evidence type="ECO:0000313" key="6">
    <source>
        <dbReference type="Proteomes" id="UP000502508"/>
    </source>
</evidence>
<dbReference type="SUPFAM" id="SSF49384">
    <property type="entry name" value="Carbohydrate-binding domain"/>
    <property type="match status" value="1"/>
</dbReference>
<keyword evidence="3" id="KW-0472">Membrane</keyword>
<dbReference type="GO" id="GO:0004553">
    <property type="term" value="F:hydrolase activity, hydrolyzing O-glycosyl compounds"/>
    <property type="evidence" value="ECO:0007669"/>
    <property type="project" value="InterPro"/>
</dbReference>
<feature type="region of interest" description="Disordered" evidence="2">
    <location>
        <begin position="180"/>
        <end position="245"/>
    </location>
</feature>
<evidence type="ECO:0000256" key="2">
    <source>
        <dbReference type="SAM" id="MobiDB-lite"/>
    </source>
</evidence>
<sequence length="350" mass="36895">MSEIRMDVDFEHPAERIWRALTEEKLLSQWLELPRFTPVGEAEVTGVEGQRRLAMLWGNDELSTRLVWELTPTPDGATLTLRQSCVYGEWEDEERDEVRAAYGGVLHERLPAILDWLAFQDVDLNAPMPGSPAEPVTEVIPFVAPDKRRRRGRRLVALSTAALLLLGIVVVAALTQTGDEEPAAATQTEDAALPPSAPPPGTTAPGAVAGLGTGAPSPSLSKSPSATPTPSRTPTTAPPKEGTTAPATPVLAAAYETTEQGLLRAGFEGEVTVQNSGQGAAQQWAVIVTLRRGARVTDVSGAQFSQEGSRVTFTGGSLAAAASLTFQFEVSSALGDSGPTSCEVDGKACS</sequence>
<accession>A0A6F8Y0Y3</accession>
<protein>
    <recommendedName>
        <fullName evidence="4">CBM2 domain-containing protein</fullName>
    </recommendedName>
</protein>
<proteinExistence type="inferred from homology"/>
<dbReference type="GO" id="GO:0030247">
    <property type="term" value="F:polysaccharide binding"/>
    <property type="evidence" value="ECO:0007669"/>
    <property type="project" value="UniProtKB-UniRule"/>
</dbReference>
<dbReference type="Gene3D" id="2.60.40.290">
    <property type="match status" value="1"/>
</dbReference>
<dbReference type="InterPro" id="IPR001919">
    <property type="entry name" value="CBD2"/>
</dbReference>
<dbReference type="InterPro" id="IPR008965">
    <property type="entry name" value="CBM2/CBM3_carb-bd_dom_sf"/>
</dbReference>
<dbReference type="Proteomes" id="UP000502508">
    <property type="component" value="Chromosome"/>
</dbReference>
<reference evidence="5 6" key="1">
    <citation type="submission" date="2020-03" db="EMBL/GenBank/DDBJ databases">
        <title>Whole genome shotgun sequence of Phytohabitans flavus NBRC 107702.</title>
        <authorList>
            <person name="Komaki H."/>
            <person name="Tamura T."/>
        </authorList>
    </citation>
    <scope>NUCLEOTIDE SEQUENCE [LARGE SCALE GENOMIC DNA]</scope>
    <source>
        <strain evidence="5 6">NBRC 107702</strain>
    </source>
</reference>
<comment type="similarity">
    <text evidence="1">Belongs to the AHA1 family.</text>
</comment>
<name>A0A6F8Y0Y3_9ACTN</name>
<dbReference type="InterPro" id="IPR012291">
    <property type="entry name" value="CBM2_carb-bd_dom_sf"/>
</dbReference>
<dbReference type="SMART" id="SM00637">
    <property type="entry name" value="CBD_II"/>
    <property type="match status" value="1"/>
</dbReference>